<evidence type="ECO:0000313" key="2">
    <source>
        <dbReference type="Proteomes" id="UP001239994"/>
    </source>
</evidence>
<feature type="non-terminal residue" evidence="1">
    <location>
        <position position="1"/>
    </location>
</feature>
<dbReference type="EMBL" id="JAROKS010000015">
    <property type="protein sequence ID" value="KAK1795825.1"/>
    <property type="molecule type" value="Genomic_DNA"/>
</dbReference>
<dbReference type="AlphaFoldDB" id="A0AAD9DUG8"/>
<gene>
    <name evidence="1" type="ORF">P4O66_009847</name>
</gene>
<dbReference type="Proteomes" id="UP001239994">
    <property type="component" value="Unassembled WGS sequence"/>
</dbReference>
<organism evidence="1 2">
    <name type="scientific">Electrophorus voltai</name>
    <dbReference type="NCBI Taxonomy" id="2609070"/>
    <lineage>
        <taxon>Eukaryota</taxon>
        <taxon>Metazoa</taxon>
        <taxon>Chordata</taxon>
        <taxon>Craniata</taxon>
        <taxon>Vertebrata</taxon>
        <taxon>Euteleostomi</taxon>
        <taxon>Actinopterygii</taxon>
        <taxon>Neopterygii</taxon>
        <taxon>Teleostei</taxon>
        <taxon>Ostariophysi</taxon>
        <taxon>Gymnotiformes</taxon>
        <taxon>Gymnotoidei</taxon>
        <taxon>Gymnotidae</taxon>
        <taxon>Electrophorus</taxon>
    </lineage>
</organism>
<reference evidence="1" key="1">
    <citation type="submission" date="2023-03" db="EMBL/GenBank/DDBJ databases">
        <title>Electrophorus voltai genome.</title>
        <authorList>
            <person name="Bian C."/>
        </authorList>
    </citation>
    <scope>NUCLEOTIDE SEQUENCE</scope>
    <source>
        <strain evidence="1">CB-2022</strain>
        <tissue evidence="1">Muscle</tissue>
    </source>
</reference>
<proteinExistence type="predicted"/>
<evidence type="ECO:0008006" key="3">
    <source>
        <dbReference type="Google" id="ProtNLM"/>
    </source>
</evidence>
<comment type="caution">
    <text evidence="1">The sequence shown here is derived from an EMBL/GenBank/DDBJ whole genome shotgun (WGS) entry which is preliminary data.</text>
</comment>
<sequence length="168" mass="18415">MATSSSTTIVKFADDTVIMGLILDNDERAYLEEIKHLKNWCQENVSKTMELIVDSSKTQEQHYQPVRISGTTVEIVNSFSHSSTRLTRRELLTSPCAGANSTTCMEIPGEQADMREGLGSIPTLGPPPPQTCVCAVGCVSMHVYAVCQLLVAFKIALKVWALERSPVL</sequence>
<evidence type="ECO:0000313" key="1">
    <source>
        <dbReference type="EMBL" id="KAK1795825.1"/>
    </source>
</evidence>
<protein>
    <recommendedName>
        <fullName evidence="3">Reverse transcriptase domain-containing protein</fullName>
    </recommendedName>
</protein>
<name>A0AAD9DUG8_9TELE</name>
<accession>A0AAD9DUG8</accession>
<keyword evidence="2" id="KW-1185">Reference proteome</keyword>